<dbReference type="eggNOG" id="COG2251">
    <property type="taxonomic scope" value="Bacteria"/>
</dbReference>
<protein>
    <recommendedName>
        <fullName evidence="1">YprB ribonuclease H-like domain-containing protein</fullName>
    </recommendedName>
</protein>
<keyword evidence="3" id="KW-1185">Reference proteome</keyword>
<dbReference type="Gene3D" id="1.10.150.20">
    <property type="entry name" value="5' to 3' exonuclease, C-terminal subdomain"/>
    <property type="match status" value="1"/>
</dbReference>
<dbReference type="SUPFAM" id="SSF53098">
    <property type="entry name" value="Ribonuclease H-like"/>
    <property type="match status" value="1"/>
</dbReference>
<dbReference type="Proteomes" id="UP000000268">
    <property type="component" value="Chromosome"/>
</dbReference>
<dbReference type="EMBL" id="CP000828">
    <property type="protein sequence ID" value="ABW30324.1"/>
    <property type="molecule type" value="Genomic_DNA"/>
</dbReference>
<dbReference type="RefSeq" id="WP_012165571.1">
    <property type="nucleotide sequence ID" value="NC_009925.1"/>
</dbReference>
<dbReference type="NCBIfam" id="TIGR03491">
    <property type="entry name" value="TM0106 family RecB-like putative nuclease"/>
    <property type="match status" value="1"/>
</dbReference>
<dbReference type="STRING" id="329726.AM1_5368"/>
<dbReference type="InterPro" id="IPR019993">
    <property type="entry name" value="RecB_nuclease_TM0106_put"/>
</dbReference>
<gene>
    <name evidence="2" type="ordered locus">AM1_5368</name>
</gene>
<sequence length="491" mass="56279">MLLTAQLLLSYQRCHRQAYLDVYEDKTQKSAPSDFLNKLRQDRLEHQQTFFARHSWVQPDYPRYDWKAGAQATLALMQAGTPYIRRGVLWIEQGNGVALQSIPDLLTKIEGTSDFGDWRYVPTDIRLSKRPKLEYQILATFHAHLLANIQGVWPEESYLYLRERGLYSVNLTINQPKLDQLLLELIETIQTQQEPEVFIVSNRCSLCGWLSHCYQIAQQEQHLSLLPGVTPSRYPILQAHNLASVKDLAFANPIQLAEVTGFGREVANKLICQAQAFANQAPVVFAASEVSAIAAQISPAPIELYFDIEAEPSLNLAYLHGVLVVDRENQTETFYPLLADQPHQEEQAWQQFLDLVLAYPQAPIYHFCAYEVQTVERLAALYGSPDTIIQPLLERFIDLHAHVTHTVVLPVESYTLKLIARWLGFQWRNSEANGAQSIYWYSEWLSTGDRDFLDTIVEYNEDDCQATYQIKNWLADFLAFELTTPALQSPW</sequence>
<accession>B0CBS4</accession>
<dbReference type="KEGG" id="amr:AM1_5368"/>
<reference evidence="2 3" key="1">
    <citation type="journal article" date="2008" name="Proc. Natl. Acad. Sci. U.S.A.">
        <title>Niche adaptation and genome expansion in the chlorophyll d-producing cyanobacterium Acaryochloris marina.</title>
        <authorList>
            <person name="Swingley W.D."/>
            <person name="Chen M."/>
            <person name="Cheung P.C."/>
            <person name="Conrad A.L."/>
            <person name="Dejesa L.C."/>
            <person name="Hao J."/>
            <person name="Honchak B.M."/>
            <person name="Karbach L.E."/>
            <person name="Kurdoglu A."/>
            <person name="Lahiri S."/>
            <person name="Mastrian S.D."/>
            <person name="Miyashita H."/>
            <person name="Page L."/>
            <person name="Ramakrishna P."/>
            <person name="Satoh S."/>
            <person name="Sattley W.M."/>
            <person name="Shimada Y."/>
            <person name="Taylor H.L."/>
            <person name="Tomo T."/>
            <person name="Tsuchiya T."/>
            <person name="Wang Z.T."/>
            <person name="Raymond J."/>
            <person name="Mimuro M."/>
            <person name="Blankenship R.E."/>
            <person name="Touchman J.W."/>
        </authorList>
    </citation>
    <scope>NUCLEOTIDE SEQUENCE [LARGE SCALE GENOMIC DNA]</scope>
    <source>
        <strain evidence="3">MBIC 11017</strain>
    </source>
</reference>
<organism evidence="2 3">
    <name type="scientific">Acaryochloris marina (strain MBIC 11017)</name>
    <dbReference type="NCBI Taxonomy" id="329726"/>
    <lineage>
        <taxon>Bacteria</taxon>
        <taxon>Bacillati</taxon>
        <taxon>Cyanobacteriota</taxon>
        <taxon>Cyanophyceae</taxon>
        <taxon>Acaryochloridales</taxon>
        <taxon>Acaryochloridaceae</taxon>
        <taxon>Acaryochloris</taxon>
    </lineage>
</organism>
<dbReference type="OrthoDB" id="9757917at2"/>
<dbReference type="SUPFAM" id="SSF47794">
    <property type="entry name" value="Rad51 N-terminal domain-like"/>
    <property type="match status" value="1"/>
</dbReference>
<evidence type="ECO:0000313" key="3">
    <source>
        <dbReference type="Proteomes" id="UP000000268"/>
    </source>
</evidence>
<dbReference type="AlphaFoldDB" id="B0CBS4"/>
<proteinExistence type="predicted"/>
<feature type="domain" description="YprB ribonuclease H-like" evidence="1">
    <location>
        <begin position="304"/>
        <end position="474"/>
    </location>
</feature>
<dbReference type="InterPro" id="IPR012337">
    <property type="entry name" value="RNaseH-like_sf"/>
</dbReference>
<evidence type="ECO:0000259" key="1">
    <source>
        <dbReference type="Pfam" id="PF13482"/>
    </source>
</evidence>
<evidence type="ECO:0000313" key="2">
    <source>
        <dbReference type="EMBL" id="ABW30324.1"/>
    </source>
</evidence>
<dbReference type="InterPro" id="IPR010995">
    <property type="entry name" value="DNA_repair_Rad51/TF_NusA_a-hlx"/>
</dbReference>
<dbReference type="Pfam" id="PF13482">
    <property type="entry name" value="RNase_H_2"/>
    <property type="match status" value="1"/>
</dbReference>
<name>B0CBS4_ACAM1</name>
<dbReference type="GO" id="GO:0000166">
    <property type="term" value="F:nucleotide binding"/>
    <property type="evidence" value="ECO:0007669"/>
    <property type="project" value="InterPro"/>
</dbReference>
<dbReference type="HOGENOM" id="CLU_044183_0_0_3"/>
<dbReference type="InterPro" id="IPR038720">
    <property type="entry name" value="YprB_RNase_H-like_dom"/>
</dbReference>